<gene>
    <name evidence="1" type="ORF">T05_5553</name>
</gene>
<protein>
    <submittedName>
        <fullName evidence="1">Uncharacterized protein</fullName>
    </submittedName>
</protein>
<evidence type="ECO:0000313" key="2">
    <source>
        <dbReference type="Proteomes" id="UP000055048"/>
    </source>
</evidence>
<dbReference type="AlphaFoldDB" id="A0A0V0TE77"/>
<dbReference type="SUPFAM" id="SSF53098">
    <property type="entry name" value="Ribonuclease H-like"/>
    <property type="match status" value="1"/>
</dbReference>
<comment type="caution">
    <text evidence="1">The sequence shown here is derived from an EMBL/GenBank/DDBJ whole genome shotgun (WGS) entry which is preliminary data.</text>
</comment>
<proteinExistence type="predicted"/>
<dbReference type="STRING" id="144512.A0A0V0TE77"/>
<name>A0A0V0TE77_9BILA</name>
<accession>A0A0V0TE77</accession>
<reference evidence="1 2" key="1">
    <citation type="submission" date="2015-01" db="EMBL/GenBank/DDBJ databases">
        <title>Evolution of Trichinella species and genotypes.</title>
        <authorList>
            <person name="Korhonen P.K."/>
            <person name="Edoardo P."/>
            <person name="Giuseppe L.R."/>
            <person name="Gasser R.B."/>
        </authorList>
    </citation>
    <scope>NUCLEOTIDE SEQUENCE [LARGE SCALE GENOMIC DNA]</scope>
    <source>
        <strain evidence="1">ISS417</strain>
    </source>
</reference>
<keyword evidence="2" id="KW-1185">Reference proteome</keyword>
<organism evidence="1 2">
    <name type="scientific">Trichinella murrelli</name>
    <dbReference type="NCBI Taxonomy" id="144512"/>
    <lineage>
        <taxon>Eukaryota</taxon>
        <taxon>Metazoa</taxon>
        <taxon>Ecdysozoa</taxon>
        <taxon>Nematoda</taxon>
        <taxon>Enoplea</taxon>
        <taxon>Dorylaimia</taxon>
        <taxon>Trichinellida</taxon>
        <taxon>Trichinellidae</taxon>
        <taxon>Trichinella</taxon>
    </lineage>
</organism>
<dbReference type="GO" id="GO:0003676">
    <property type="term" value="F:nucleic acid binding"/>
    <property type="evidence" value="ECO:0007669"/>
    <property type="project" value="InterPro"/>
</dbReference>
<dbReference type="Proteomes" id="UP000055048">
    <property type="component" value="Unassembled WGS sequence"/>
</dbReference>
<evidence type="ECO:0000313" key="1">
    <source>
        <dbReference type="EMBL" id="KRX37291.1"/>
    </source>
</evidence>
<dbReference type="EMBL" id="JYDJ01000316">
    <property type="protein sequence ID" value="KRX37291.1"/>
    <property type="molecule type" value="Genomic_DNA"/>
</dbReference>
<sequence length="77" mass="8650">MTKRRQALMQIHSISRPFQQVGMDLREPLAKTRRGSRSIMVWPEAFPLPDSEAVTVATALVNGIFCHYGAPETLHSD</sequence>
<dbReference type="Gene3D" id="3.30.420.10">
    <property type="entry name" value="Ribonuclease H-like superfamily/Ribonuclease H"/>
    <property type="match status" value="1"/>
</dbReference>
<dbReference type="InterPro" id="IPR012337">
    <property type="entry name" value="RNaseH-like_sf"/>
</dbReference>
<dbReference type="InterPro" id="IPR036397">
    <property type="entry name" value="RNaseH_sf"/>
</dbReference>